<feature type="transmembrane region" description="Helical" evidence="12">
    <location>
        <begin position="20"/>
        <end position="47"/>
    </location>
</feature>
<dbReference type="NCBIfam" id="NF003685">
    <property type="entry name" value="PRK05305.2-5"/>
    <property type="match status" value="1"/>
</dbReference>
<dbReference type="GO" id="GO:0004609">
    <property type="term" value="F:phosphatidylserine decarboxylase activity"/>
    <property type="evidence" value="ECO:0007669"/>
    <property type="project" value="UniProtKB-UniRule"/>
</dbReference>
<feature type="chain" id="PRO_5023403296" description="Phosphatidylserine decarboxylase beta chain" evidence="11">
    <location>
        <begin position="1"/>
        <end position="182"/>
    </location>
</feature>
<keyword evidence="8 11" id="KW-0456">Lyase</keyword>
<evidence type="ECO:0000256" key="2">
    <source>
        <dbReference type="ARBA" id="ARBA00022516"/>
    </source>
</evidence>
<dbReference type="NCBIfam" id="TIGR00164">
    <property type="entry name" value="AS_decarb"/>
    <property type="match status" value="1"/>
</dbReference>
<comment type="pathway">
    <text evidence="11">Phospholipid metabolism; phosphatidylethanolamine biosynthesis; phosphatidylethanolamine from CDP-diacylglycerol: step 2/2.</text>
</comment>
<dbReference type="Proteomes" id="UP000036027">
    <property type="component" value="Unassembled WGS sequence"/>
</dbReference>
<dbReference type="Pfam" id="PF02666">
    <property type="entry name" value="PS_Dcarbxylase"/>
    <property type="match status" value="1"/>
</dbReference>
<sequence>MPRFYPHPIIAREGWPFITAGLVLSLLVTACAGWWSLPFWFFTVFALQFFRDPARDIPQEPDAILAPADGRIVVVGKATDPYRQVEALKISVFMNVFNVHSQRSPVDGEVTRVQYHPGQFLNAALDKASTDNERNAVLATTASGREITFVQVAGLVARRILCYVKVGDKLNRGGRYGFIRFGSRVDVYLPLDAEPLVAIGDKVSASSTILARLPLSTPEAAAPQAEVAAAEAGLMPIESEEATDAAEVSAENVEVAEKPEAAGEQEMIEDVAAKVQAAVDKQFDK</sequence>
<accession>A0A0J0YTR4</accession>
<keyword evidence="2 11" id="KW-0444">Lipid biosynthesis</keyword>
<name>A0A0J0YTR4_9NEIS</name>
<proteinExistence type="inferred from homology"/>
<dbReference type="EC" id="4.1.1.65" evidence="11"/>
<comment type="subcellular location">
    <subcellularLocation>
        <location evidence="11">Cell membrane</location>
        <topology evidence="11">Peripheral membrane protein</topology>
    </subcellularLocation>
</comment>
<evidence type="ECO:0000256" key="4">
    <source>
        <dbReference type="ARBA" id="ARBA00023098"/>
    </source>
</evidence>
<keyword evidence="12" id="KW-1133">Transmembrane helix</keyword>
<dbReference type="PATRIC" id="fig|1470200.3.peg.1630"/>
<dbReference type="InterPro" id="IPR033175">
    <property type="entry name" value="PSD-A"/>
</dbReference>
<keyword evidence="1 11" id="KW-1003">Cell membrane</keyword>
<keyword evidence="12" id="KW-0812">Transmembrane</keyword>
<comment type="similarity">
    <text evidence="11">Belongs to the phosphatidylserine decarboxylase family. PSD-A subfamily.</text>
</comment>
<feature type="chain" id="PRO_5023403295" description="Phosphatidylserine decarboxylase alpha chain" evidence="11">
    <location>
        <begin position="183"/>
        <end position="285"/>
    </location>
</feature>
<reference evidence="13 14" key="1">
    <citation type="submission" date="2014-11" db="EMBL/GenBank/DDBJ databases">
        <title>Genome of a novel goose pathogen.</title>
        <authorList>
            <person name="Hansen C.M."/>
            <person name="Hueffer K."/>
            <person name="Choi S.C."/>
        </authorList>
    </citation>
    <scope>NUCLEOTIDE SEQUENCE [LARGE SCALE GENOMIC DNA]</scope>
    <source>
        <strain evidence="13 14">KH1503</strain>
    </source>
</reference>
<dbReference type="NCBIfam" id="NF003680">
    <property type="entry name" value="PRK05305.1-5"/>
    <property type="match status" value="1"/>
</dbReference>
<keyword evidence="9 11" id="KW-1208">Phospholipid metabolism</keyword>
<evidence type="ECO:0000256" key="11">
    <source>
        <dbReference type="HAMAP-Rule" id="MF_00664"/>
    </source>
</evidence>
<comment type="PTM">
    <text evidence="11">Is synthesized initially as an inactive proenzyme. Formation of the active enzyme involves a self-maturation process in which the active site pyruvoyl group is generated from an internal serine residue via an autocatalytic post-translational modification. Two non-identical subunits are generated from the proenzyme in this reaction, and the pyruvate is formed at the N-terminus of the alpha chain, which is derived from the carboxyl end of the proenzyme. The post-translation cleavage follows an unusual pathway, termed non-hydrolytic serinolysis, in which the side chain hydroxyl group of the serine supplies its oxygen atom to form the C-terminus of the beta chain, while the remainder of the serine residue undergoes an oxidative deamination to produce ammonia and the pyruvoyl prosthetic group on the alpha chain.</text>
</comment>
<evidence type="ECO:0000256" key="5">
    <source>
        <dbReference type="ARBA" id="ARBA00023136"/>
    </source>
</evidence>
<dbReference type="UniPathway" id="UPA00558">
    <property type="reaction ID" value="UER00616"/>
</dbReference>
<dbReference type="GO" id="GO:0005886">
    <property type="term" value="C:plasma membrane"/>
    <property type="evidence" value="ECO:0007669"/>
    <property type="project" value="UniProtKB-SubCell"/>
</dbReference>
<dbReference type="PANTHER" id="PTHR35809:SF1">
    <property type="entry name" value="ARCHAETIDYLSERINE DECARBOXYLASE PROENZYME-RELATED"/>
    <property type="match status" value="1"/>
</dbReference>
<keyword evidence="14" id="KW-1185">Reference proteome</keyword>
<evidence type="ECO:0000256" key="9">
    <source>
        <dbReference type="ARBA" id="ARBA00023264"/>
    </source>
</evidence>
<protein>
    <recommendedName>
        <fullName evidence="11">Phosphatidylserine decarboxylase proenzyme</fullName>
        <ecNumber evidence="11">4.1.1.65</ecNumber>
    </recommendedName>
    <component>
        <recommendedName>
            <fullName evidence="11">Phosphatidylserine decarboxylase alpha chain</fullName>
        </recommendedName>
    </component>
    <component>
        <recommendedName>
            <fullName evidence="11">Phosphatidylserine decarboxylase beta chain</fullName>
        </recommendedName>
    </component>
</protein>
<dbReference type="InterPro" id="IPR003817">
    <property type="entry name" value="PS_Dcarbxylase"/>
</dbReference>
<dbReference type="EMBL" id="JTDO01000003">
    <property type="protein sequence ID" value="KLT73499.1"/>
    <property type="molecule type" value="Genomic_DNA"/>
</dbReference>
<feature type="active site" description="Schiff-base intermediate with substrate; via pyruvic acid" evidence="11">
    <location>
        <position position="183"/>
    </location>
</feature>
<comment type="cofactor">
    <cofactor evidence="11">
        <name>pyruvate</name>
        <dbReference type="ChEBI" id="CHEBI:15361"/>
    </cofactor>
    <text evidence="11">Binds 1 pyruvoyl group covalently per subunit.</text>
</comment>
<evidence type="ECO:0000256" key="6">
    <source>
        <dbReference type="ARBA" id="ARBA00023145"/>
    </source>
</evidence>
<evidence type="ECO:0000256" key="7">
    <source>
        <dbReference type="ARBA" id="ARBA00023209"/>
    </source>
</evidence>
<keyword evidence="5 11" id="KW-0472">Membrane</keyword>
<gene>
    <name evidence="11" type="primary">psd</name>
    <name evidence="13" type="ORF">PL75_02740</name>
</gene>
<organism evidence="13 14">
    <name type="scientific">Neisseria arctica</name>
    <dbReference type="NCBI Taxonomy" id="1470200"/>
    <lineage>
        <taxon>Bacteria</taxon>
        <taxon>Pseudomonadati</taxon>
        <taxon>Pseudomonadota</taxon>
        <taxon>Betaproteobacteria</taxon>
        <taxon>Neisseriales</taxon>
        <taxon>Neisseriaceae</taxon>
        <taxon>Neisseria</taxon>
    </lineage>
</organism>
<dbReference type="NCBIfam" id="NF003678">
    <property type="entry name" value="PRK05305.1-2"/>
    <property type="match status" value="1"/>
</dbReference>
<evidence type="ECO:0000313" key="13">
    <source>
        <dbReference type="EMBL" id="KLT73499.1"/>
    </source>
</evidence>
<keyword evidence="7 11" id="KW-0594">Phospholipid biosynthesis</keyword>
<keyword evidence="6 11" id="KW-0865">Zymogen</keyword>
<feature type="site" description="Cleavage (non-hydrolytic); by autocatalysis" evidence="11">
    <location>
        <begin position="182"/>
        <end position="183"/>
    </location>
</feature>
<comment type="subunit">
    <text evidence="11">Heterodimer of a large membrane-associated beta subunit and a small pyruvoyl-containing alpha subunit.</text>
</comment>
<dbReference type="RefSeq" id="WP_047760376.1">
    <property type="nucleotide sequence ID" value="NZ_CP091510.1"/>
</dbReference>
<keyword evidence="10 11" id="KW-0670">Pyruvate</keyword>
<dbReference type="AlphaFoldDB" id="A0A0J0YTR4"/>
<comment type="caution">
    <text evidence="13">The sequence shown here is derived from an EMBL/GenBank/DDBJ whole genome shotgun (WGS) entry which is preliminary data.</text>
</comment>
<dbReference type="OrthoDB" id="9790893at2"/>
<evidence type="ECO:0000313" key="14">
    <source>
        <dbReference type="Proteomes" id="UP000036027"/>
    </source>
</evidence>
<dbReference type="STRING" id="1470200.PL75_02740"/>
<dbReference type="PROSITE" id="PS51257">
    <property type="entry name" value="PROKAR_LIPOPROTEIN"/>
    <property type="match status" value="1"/>
</dbReference>
<feature type="modified residue" description="Pyruvic acid (Ser); by autocatalysis" evidence="11">
    <location>
        <position position="183"/>
    </location>
</feature>
<keyword evidence="3 11" id="KW-0210">Decarboxylase</keyword>
<evidence type="ECO:0000256" key="8">
    <source>
        <dbReference type="ARBA" id="ARBA00023239"/>
    </source>
</evidence>
<evidence type="ECO:0000256" key="3">
    <source>
        <dbReference type="ARBA" id="ARBA00022793"/>
    </source>
</evidence>
<comment type="catalytic activity">
    <reaction evidence="11">
        <text>a 1,2-diacyl-sn-glycero-3-phospho-L-serine + H(+) = a 1,2-diacyl-sn-glycero-3-phosphoethanolamine + CO2</text>
        <dbReference type="Rhea" id="RHEA:20828"/>
        <dbReference type="ChEBI" id="CHEBI:15378"/>
        <dbReference type="ChEBI" id="CHEBI:16526"/>
        <dbReference type="ChEBI" id="CHEBI:57262"/>
        <dbReference type="ChEBI" id="CHEBI:64612"/>
        <dbReference type="EC" id="4.1.1.65"/>
    </reaction>
</comment>
<evidence type="ECO:0000256" key="1">
    <source>
        <dbReference type="ARBA" id="ARBA00022475"/>
    </source>
</evidence>
<keyword evidence="4 11" id="KW-0443">Lipid metabolism</keyword>
<dbReference type="HAMAP" id="MF_00664">
    <property type="entry name" value="PS_decarb_PSD_A"/>
    <property type="match status" value="1"/>
</dbReference>
<evidence type="ECO:0000256" key="12">
    <source>
        <dbReference type="SAM" id="Phobius"/>
    </source>
</evidence>
<dbReference type="PANTHER" id="PTHR35809">
    <property type="entry name" value="ARCHAETIDYLSERINE DECARBOXYLASE PROENZYME-RELATED"/>
    <property type="match status" value="1"/>
</dbReference>
<dbReference type="GO" id="GO:0006646">
    <property type="term" value="P:phosphatidylethanolamine biosynthetic process"/>
    <property type="evidence" value="ECO:0007669"/>
    <property type="project" value="UniProtKB-UniRule"/>
</dbReference>
<comment type="function">
    <text evidence="11">Catalyzes the formation of phosphatidylethanolamine (PtdEtn) from phosphatidylserine (PtdSer).</text>
</comment>
<evidence type="ECO:0000256" key="10">
    <source>
        <dbReference type="ARBA" id="ARBA00023317"/>
    </source>
</evidence>